<dbReference type="Proteomes" id="UP000193307">
    <property type="component" value="Unassembled WGS sequence"/>
</dbReference>
<dbReference type="EMBL" id="FWFW01000008">
    <property type="protein sequence ID" value="SLN51455.1"/>
    <property type="molecule type" value="Genomic_DNA"/>
</dbReference>
<evidence type="ECO:0000256" key="4">
    <source>
        <dbReference type="SAM" id="MobiDB-lite"/>
    </source>
</evidence>
<evidence type="ECO:0000256" key="1">
    <source>
        <dbReference type="ARBA" id="ARBA00004117"/>
    </source>
</evidence>
<dbReference type="STRING" id="658057.SAMN04488032_110117"/>
<comment type="similarity">
    <text evidence="2">Belongs to the FliE family.</text>
</comment>
<dbReference type="RefSeq" id="WP_085849668.1">
    <property type="nucleotide sequence ID" value="NZ_FNZV01000010.1"/>
</dbReference>
<evidence type="ECO:0000313" key="6">
    <source>
        <dbReference type="Proteomes" id="UP000193307"/>
    </source>
</evidence>
<protein>
    <submittedName>
        <fullName evidence="5">Flagellar hook-basal body protein FliE</fullName>
    </submittedName>
</protein>
<dbReference type="GO" id="GO:0071973">
    <property type="term" value="P:bacterial-type flagellum-dependent cell motility"/>
    <property type="evidence" value="ECO:0007669"/>
    <property type="project" value="InterPro"/>
</dbReference>
<sequence>MDIRSAYAAQGYASTKPATAPKPEAGFQGAGGKIAQAAGTFSDTLQQGESIAQAAMTGNADSQALVQALAQTELAVEAAVSVRDKVVEAYQEILRMPV</sequence>
<gene>
    <name evidence="5" type="ORF">PAM7971_02540</name>
</gene>
<keyword evidence="5" id="KW-0969">Cilium</keyword>
<dbReference type="OrthoDB" id="9812413at2"/>
<keyword evidence="5" id="KW-0966">Cell projection</keyword>
<accession>A0A1Y5SYC6</accession>
<dbReference type="AlphaFoldDB" id="A0A1Y5SYC6"/>
<evidence type="ECO:0000256" key="2">
    <source>
        <dbReference type="ARBA" id="ARBA00009272"/>
    </source>
</evidence>
<dbReference type="PANTHER" id="PTHR34653">
    <property type="match status" value="1"/>
</dbReference>
<feature type="region of interest" description="Disordered" evidence="4">
    <location>
        <begin position="1"/>
        <end position="30"/>
    </location>
</feature>
<organism evidence="5 6">
    <name type="scientific">Pacificibacter marinus</name>
    <dbReference type="NCBI Taxonomy" id="658057"/>
    <lineage>
        <taxon>Bacteria</taxon>
        <taxon>Pseudomonadati</taxon>
        <taxon>Pseudomonadota</taxon>
        <taxon>Alphaproteobacteria</taxon>
        <taxon>Rhodobacterales</taxon>
        <taxon>Roseobacteraceae</taxon>
        <taxon>Pacificibacter</taxon>
    </lineage>
</organism>
<evidence type="ECO:0000256" key="3">
    <source>
        <dbReference type="ARBA" id="ARBA00023143"/>
    </source>
</evidence>
<proteinExistence type="inferred from homology"/>
<dbReference type="PANTHER" id="PTHR34653:SF1">
    <property type="entry name" value="FLAGELLAR HOOK-BASAL BODY COMPLEX PROTEIN FLIE"/>
    <property type="match status" value="1"/>
</dbReference>
<dbReference type="NCBIfam" id="NF001994">
    <property type="entry name" value="PRK00790.1-5"/>
    <property type="match status" value="1"/>
</dbReference>
<dbReference type="GO" id="GO:0009425">
    <property type="term" value="C:bacterial-type flagellum basal body"/>
    <property type="evidence" value="ECO:0007669"/>
    <property type="project" value="UniProtKB-SubCell"/>
</dbReference>
<dbReference type="Pfam" id="PF02049">
    <property type="entry name" value="FliE"/>
    <property type="match status" value="1"/>
</dbReference>
<name>A0A1Y5SYC6_9RHOB</name>
<dbReference type="GO" id="GO:0003774">
    <property type="term" value="F:cytoskeletal motor activity"/>
    <property type="evidence" value="ECO:0007669"/>
    <property type="project" value="InterPro"/>
</dbReference>
<keyword evidence="3" id="KW-0975">Bacterial flagellum</keyword>
<comment type="subcellular location">
    <subcellularLocation>
        <location evidence="1">Bacterial flagellum basal body</location>
    </subcellularLocation>
</comment>
<dbReference type="GO" id="GO:0005198">
    <property type="term" value="F:structural molecule activity"/>
    <property type="evidence" value="ECO:0007669"/>
    <property type="project" value="InterPro"/>
</dbReference>
<reference evidence="5 6" key="1">
    <citation type="submission" date="2017-03" db="EMBL/GenBank/DDBJ databases">
        <authorList>
            <person name="Afonso C.L."/>
            <person name="Miller P.J."/>
            <person name="Scott M.A."/>
            <person name="Spackman E."/>
            <person name="Goraichik I."/>
            <person name="Dimitrov K.M."/>
            <person name="Suarez D.L."/>
            <person name="Swayne D.E."/>
        </authorList>
    </citation>
    <scope>NUCLEOTIDE SEQUENCE [LARGE SCALE GENOMIC DNA]</scope>
    <source>
        <strain evidence="5 6">CECT 7971</strain>
    </source>
</reference>
<keyword evidence="5" id="KW-0282">Flagellum</keyword>
<keyword evidence="6" id="KW-1185">Reference proteome</keyword>
<evidence type="ECO:0000313" key="5">
    <source>
        <dbReference type="EMBL" id="SLN51455.1"/>
    </source>
</evidence>
<dbReference type="InterPro" id="IPR001624">
    <property type="entry name" value="FliE"/>
</dbReference>